<protein>
    <recommendedName>
        <fullName evidence="3">Sulfotransferase family protein</fullName>
    </recommendedName>
</protein>
<accession>A0A1I4MZC9</accession>
<dbReference type="InterPro" id="IPR027417">
    <property type="entry name" value="P-loop_NTPase"/>
</dbReference>
<reference evidence="1 2" key="1">
    <citation type="submission" date="2016-10" db="EMBL/GenBank/DDBJ databases">
        <authorList>
            <person name="de Groot N.N."/>
        </authorList>
    </citation>
    <scope>NUCLEOTIDE SEQUENCE [LARGE SCALE GENOMIC DNA]</scope>
    <source>
        <strain evidence="1 2">ATCC 43154</strain>
    </source>
</reference>
<dbReference type="Gene3D" id="3.40.50.300">
    <property type="entry name" value="P-loop containing nucleotide triphosphate hydrolases"/>
    <property type="match status" value="1"/>
</dbReference>
<dbReference type="RefSeq" id="WP_139236485.1">
    <property type="nucleotide sequence ID" value="NZ_FOTW01000012.1"/>
</dbReference>
<keyword evidence="2" id="KW-1185">Reference proteome</keyword>
<organism evidence="1 2">
    <name type="scientific">Rugamonas rubra</name>
    <dbReference type="NCBI Taxonomy" id="758825"/>
    <lineage>
        <taxon>Bacteria</taxon>
        <taxon>Pseudomonadati</taxon>
        <taxon>Pseudomonadota</taxon>
        <taxon>Betaproteobacteria</taxon>
        <taxon>Burkholderiales</taxon>
        <taxon>Oxalobacteraceae</taxon>
        <taxon>Telluria group</taxon>
        <taxon>Rugamonas</taxon>
    </lineage>
</organism>
<dbReference type="SUPFAM" id="SSF52540">
    <property type="entry name" value="P-loop containing nucleoside triphosphate hydrolases"/>
    <property type="match status" value="1"/>
</dbReference>
<evidence type="ECO:0000313" key="1">
    <source>
        <dbReference type="EMBL" id="SFM08692.1"/>
    </source>
</evidence>
<dbReference type="AlphaFoldDB" id="A0A1I4MZC9"/>
<sequence length="509" mass="55442">MDTVKGRKLFVLGHARSGTTILGRLLNSAEEVLLLGEAHLFESHWNSNFVSDFNGHHQRTKKVRSKGTRLPPQYAGMLPEAILQRLGEHYQWVGEKIAISPMSGLGARAASQALDYYQAYHLDASYVLTFRAPLPSLQSLHKLFPGVALAALLQGWMLSFVEIGAASNILQRVSLLPLELLSIASWERLQQKLGIDGRADAAWIDAAAGRAPPAEVRAALTRQLAAEMGWQPQQAEALLERLGELYAQFVGYIVPDTLYYVHSVPFAQQIARHLLGEVQDLAASLAPPAALAPTLPASVCGWSSQGTLHNDKRVLPPPGERAQRFARILRDSLCNGAAALPVLEQGSGLALLADGVDLQRDGAWLRLRAQADAAGHKHLTVQLPIATLTLATVRFLLRREAEHSRFLMLQVGDAGGFYNSVVDCQQLRIQSIATHGQVKCLFARIEQLANGNLRVALSGMLTDGRDSYLRLYLCDDSGAIDLQRAPAQLSIGDLVLSYSPEDCALDDAI</sequence>
<evidence type="ECO:0008006" key="3">
    <source>
        <dbReference type="Google" id="ProtNLM"/>
    </source>
</evidence>
<evidence type="ECO:0000313" key="2">
    <source>
        <dbReference type="Proteomes" id="UP000199470"/>
    </source>
</evidence>
<dbReference type="Proteomes" id="UP000199470">
    <property type="component" value="Unassembled WGS sequence"/>
</dbReference>
<gene>
    <name evidence="1" type="ORF">SAMN02982985_02670</name>
</gene>
<name>A0A1I4MZC9_9BURK</name>
<proteinExistence type="predicted"/>
<dbReference type="STRING" id="758825.SAMN02982985_02670"/>
<dbReference type="OrthoDB" id="7540582at2"/>
<dbReference type="EMBL" id="FOTW01000012">
    <property type="protein sequence ID" value="SFM08692.1"/>
    <property type="molecule type" value="Genomic_DNA"/>
</dbReference>